<dbReference type="EC" id="2.7.13.3" evidence="3"/>
<dbReference type="PANTHER" id="PTHR43065:SF42">
    <property type="entry name" value="TWO-COMPONENT SENSOR PPRA"/>
    <property type="match status" value="1"/>
</dbReference>
<protein>
    <recommendedName>
        <fullName evidence="3">histidine kinase</fullName>
        <ecNumber evidence="3">2.7.13.3</ecNumber>
    </recommendedName>
</protein>
<dbReference type="InterPro" id="IPR036890">
    <property type="entry name" value="HATPase_C_sf"/>
</dbReference>
<dbReference type="Gene3D" id="3.30.450.290">
    <property type="match status" value="1"/>
</dbReference>
<evidence type="ECO:0000313" key="12">
    <source>
        <dbReference type="EMBL" id="MCA9757197.1"/>
    </source>
</evidence>
<dbReference type="CDD" id="cd06225">
    <property type="entry name" value="HAMP"/>
    <property type="match status" value="1"/>
</dbReference>
<dbReference type="PRINTS" id="PR00344">
    <property type="entry name" value="BCTRLSENSOR"/>
</dbReference>
<dbReference type="Gene3D" id="3.30.565.10">
    <property type="entry name" value="Histidine kinase-like ATPase, C-terminal domain"/>
    <property type="match status" value="1"/>
</dbReference>
<evidence type="ECO:0000256" key="5">
    <source>
        <dbReference type="ARBA" id="ARBA00022679"/>
    </source>
</evidence>
<evidence type="ECO:0000256" key="9">
    <source>
        <dbReference type="SAM" id="Phobius"/>
    </source>
</evidence>
<dbReference type="SUPFAM" id="SSF158472">
    <property type="entry name" value="HAMP domain-like"/>
    <property type="match status" value="1"/>
</dbReference>
<dbReference type="InterPro" id="IPR003594">
    <property type="entry name" value="HATPase_dom"/>
</dbReference>
<dbReference type="GO" id="GO:0000155">
    <property type="term" value="F:phosphorelay sensor kinase activity"/>
    <property type="evidence" value="ECO:0007669"/>
    <property type="project" value="InterPro"/>
</dbReference>
<keyword evidence="4" id="KW-0597">Phosphoprotein</keyword>
<evidence type="ECO:0000313" key="13">
    <source>
        <dbReference type="Proteomes" id="UP000739538"/>
    </source>
</evidence>
<organism evidence="12 13">
    <name type="scientific">Eiseniibacteriota bacterium</name>
    <dbReference type="NCBI Taxonomy" id="2212470"/>
    <lineage>
        <taxon>Bacteria</taxon>
        <taxon>Candidatus Eiseniibacteriota</taxon>
    </lineage>
</organism>
<dbReference type="Pfam" id="PF00672">
    <property type="entry name" value="HAMP"/>
    <property type="match status" value="1"/>
</dbReference>
<dbReference type="SMART" id="SM00304">
    <property type="entry name" value="HAMP"/>
    <property type="match status" value="1"/>
</dbReference>
<dbReference type="Pfam" id="PF02518">
    <property type="entry name" value="HATPase_c"/>
    <property type="match status" value="1"/>
</dbReference>
<evidence type="ECO:0000256" key="3">
    <source>
        <dbReference type="ARBA" id="ARBA00012438"/>
    </source>
</evidence>
<dbReference type="GO" id="GO:0016020">
    <property type="term" value="C:membrane"/>
    <property type="evidence" value="ECO:0007669"/>
    <property type="project" value="UniProtKB-SubCell"/>
</dbReference>
<dbReference type="PANTHER" id="PTHR43065">
    <property type="entry name" value="SENSOR HISTIDINE KINASE"/>
    <property type="match status" value="1"/>
</dbReference>
<comment type="catalytic activity">
    <reaction evidence="1">
        <text>ATP + protein L-histidine = ADP + protein N-phospho-L-histidine.</text>
        <dbReference type="EC" id="2.7.13.3"/>
    </reaction>
</comment>
<dbReference type="Proteomes" id="UP000739538">
    <property type="component" value="Unassembled WGS sequence"/>
</dbReference>
<dbReference type="PROSITE" id="PS50885">
    <property type="entry name" value="HAMP"/>
    <property type="match status" value="1"/>
</dbReference>
<feature type="region of interest" description="Disordered" evidence="8">
    <location>
        <begin position="588"/>
        <end position="635"/>
    </location>
</feature>
<reference evidence="12" key="2">
    <citation type="journal article" date="2021" name="Microbiome">
        <title>Successional dynamics and alternative stable states in a saline activated sludge microbial community over 9 years.</title>
        <authorList>
            <person name="Wang Y."/>
            <person name="Ye J."/>
            <person name="Ju F."/>
            <person name="Liu L."/>
            <person name="Boyd J.A."/>
            <person name="Deng Y."/>
            <person name="Parks D.H."/>
            <person name="Jiang X."/>
            <person name="Yin X."/>
            <person name="Woodcroft B.J."/>
            <person name="Tyson G.W."/>
            <person name="Hugenholtz P."/>
            <person name="Polz M.F."/>
            <person name="Zhang T."/>
        </authorList>
    </citation>
    <scope>NUCLEOTIDE SEQUENCE</scope>
    <source>
        <strain evidence="12">HKST-UBA02</strain>
    </source>
</reference>
<dbReference type="Pfam" id="PF00512">
    <property type="entry name" value="HisKA"/>
    <property type="match status" value="1"/>
</dbReference>
<dbReference type="SUPFAM" id="SSF47384">
    <property type="entry name" value="Homodimeric domain of signal transducing histidine kinase"/>
    <property type="match status" value="1"/>
</dbReference>
<dbReference type="CDD" id="cd00082">
    <property type="entry name" value="HisKA"/>
    <property type="match status" value="1"/>
</dbReference>
<feature type="coiled-coil region" evidence="7">
    <location>
        <begin position="316"/>
        <end position="343"/>
    </location>
</feature>
<dbReference type="Gene3D" id="6.10.340.10">
    <property type="match status" value="1"/>
</dbReference>
<proteinExistence type="predicted"/>
<evidence type="ECO:0000259" key="11">
    <source>
        <dbReference type="PROSITE" id="PS50885"/>
    </source>
</evidence>
<comment type="subcellular location">
    <subcellularLocation>
        <location evidence="2">Membrane</location>
    </subcellularLocation>
</comment>
<accession>A0A956NE95</accession>
<feature type="transmembrane region" description="Helical" evidence="9">
    <location>
        <begin position="49"/>
        <end position="73"/>
    </location>
</feature>
<dbReference type="EMBL" id="JAGQHS010000087">
    <property type="protein sequence ID" value="MCA9757197.1"/>
    <property type="molecule type" value="Genomic_DNA"/>
</dbReference>
<reference evidence="12" key="1">
    <citation type="submission" date="2020-04" db="EMBL/GenBank/DDBJ databases">
        <authorList>
            <person name="Zhang T."/>
        </authorList>
    </citation>
    <scope>NUCLEOTIDE SEQUENCE</scope>
    <source>
        <strain evidence="12">HKST-UBA02</strain>
    </source>
</reference>
<dbReference type="SMART" id="SM00387">
    <property type="entry name" value="HATPase_c"/>
    <property type="match status" value="1"/>
</dbReference>
<keyword evidence="7" id="KW-0175">Coiled coil</keyword>
<keyword evidence="9" id="KW-0472">Membrane</keyword>
<dbReference type="InterPro" id="IPR003660">
    <property type="entry name" value="HAMP_dom"/>
</dbReference>
<keyword evidence="9" id="KW-1133">Transmembrane helix</keyword>
<name>A0A956NE95_UNCEI</name>
<dbReference type="PROSITE" id="PS50109">
    <property type="entry name" value="HIS_KIN"/>
    <property type="match status" value="1"/>
</dbReference>
<evidence type="ECO:0000259" key="10">
    <source>
        <dbReference type="PROSITE" id="PS50109"/>
    </source>
</evidence>
<dbReference type="InterPro" id="IPR036097">
    <property type="entry name" value="HisK_dim/P_sf"/>
</dbReference>
<dbReference type="SUPFAM" id="SSF55874">
    <property type="entry name" value="ATPase domain of HSP90 chaperone/DNA topoisomerase II/histidine kinase"/>
    <property type="match status" value="1"/>
</dbReference>
<evidence type="ECO:0000256" key="2">
    <source>
        <dbReference type="ARBA" id="ARBA00004370"/>
    </source>
</evidence>
<feature type="region of interest" description="Disordered" evidence="8">
    <location>
        <begin position="1"/>
        <end position="37"/>
    </location>
</feature>
<feature type="compositionally biased region" description="Polar residues" evidence="8">
    <location>
        <begin position="609"/>
        <end position="635"/>
    </location>
</feature>
<comment type="caution">
    <text evidence="12">The sequence shown here is derived from an EMBL/GenBank/DDBJ whole genome shotgun (WGS) entry which is preliminary data.</text>
</comment>
<dbReference type="AlphaFoldDB" id="A0A956NE95"/>
<feature type="domain" description="HAMP" evidence="11">
    <location>
        <begin position="258"/>
        <end position="310"/>
    </location>
</feature>
<sequence length="635" mass="68448">MATFDQEPASGSGTGSMNGSDSDNPATSSSGAGTPGAFGRAAREIPRSLGWRMVVILVCTLVGLLGASDWLALKLHRAHLTHMLEERAVGMAETIISSTHFSMLENDRRHLEQILENIGRRESVRALRLINPKGEVVFSQNEAEIGSTSDMQSQVCQGCHSGGRMHAPDGLRDGLVQYSLPSGEQTLGLGIPVLNEASCSTASCHYHPPNQAVLGILDLELSTSELEAAIVDARKQMVAVAIATVLLISCVIGWLAWRIVHRPLHTVLRGIHTLASGDRAHRIPNNLPAEAGELAAAFNVMSERLGTAQLELENWNETLEARIEEKTKELERTRDQMVFTEKMASLGKLAAIVAHEINNPLAGVLVYAKLVRRRLPKLISADATERETKAKEVDETLATIEAETARCGDIVRNLLLFSRQGILEHEPTDVNAIVDRAVKLVQHRADLGNVSLVRELGTGIPELVCDRSEFQQALLAMVLNALDAMPDGGTLTLRTHFSKKPASKTPNHVGAPDGVITVEIQDTGIGIPEEIRARIFEPFFSTKSEGAGTGLGLAVTYGIVQRHGGTIDVHSKVGHGTTFCLKFPLRRPEDAVTTPPTPESELWVRGSRSETPQSDSTPSGESLAGSTSLSEGDRS</sequence>
<dbReference type="InterPro" id="IPR003661">
    <property type="entry name" value="HisK_dim/P_dom"/>
</dbReference>
<evidence type="ECO:0000256" key="8">
    <source>
        <dbReference type="SAM" id="MobiDB-lite"/>
    </source>
</evidence>
<dbReference type="InterPro" id="IPR004358">
    <property type="entry name" value="Sig_transdc_His_kin-like_C"/>
</dbReference>
<feature type="domain" description="Histidine kinase" evidence="10">
    <location>
        <begin position="352"/>
        <end position="587"/>
    </location>
</feature>
<evidence type="ECO:0000256" key="7">
    <source>
        <dbReference type="SAM" id="Coils"/>
    </source>
</evidence>
<keyword evidence="9" id="KW-0812">Transmembrane</keyword>
<dbReference type="SMART" id="SM00388">
    <property type="entry name" value="HisKA"/>
    <property type="match status" value="1"/>
</dbReference>
<keyword evidence="6" id="KW-0418">Kinase</keyword>
<feature type="compositionally biased region" description="Polar residues" evidence="8">
    <location>
        <begin position="9"/>
        <end position="32"/>
    </location>
</feature>
<dbReference type="Gene3D" id="1.10.287.130">
    <property type="match status" value="1"/>
</dbReference>
<evidence type="ECO:0000256" key="6">
    <source>
        <dbReference type="ARBA" id="ARBA00022777"/>
    </source>
</evidence>
<gene>
    <name evidence="12" type="ORF">KDA27_15435</name>
</gene>
<evidence type="ECO:0000256" key="1">
    <source>
        <dbReference type="ARBA" id="ARBA00000085"/>
    </source>
</evidence>
<evidence type="ECO:0000256" key="4">
    <source>
        <dbReference type="ARBA" id="ARBA00022553"/>
    </source>
</evidence>
<dbReference type="InterPro" id="IPR005467">
    <property type="entry name" value="His_kinase_dom"/>
</dbReference>
<feature type="transmembrane region" description="Helical" evidence="9">
    <location>
        <begin position="237"/>
        <end position="257"/>
    </location>
</feature>
<keyword evidence="5" id="KW-0808">Transferase</keyword>